<dbReference type="PANTHER" id="PTHR33507">
    <property type="entry name" value="INNER MEMBRANE PROTEIN YBBJ"/>
    <property type="match status" value="1"/>
</dbReference>
<dbReference type="AlphaFoldDB" id="A0A7X9FTL8"/>
<feature type="transmembrane region" description="Helical" evidence="5">
    <location>
        <begin position="346"/>
        <end position="366"/>
    </location>
</feature>
<evidence type="ECO:0000256" key="4">
    <source>
        <dbReference type="ARBA" id="ARBA00023136"/>
    </source>
</evidence>
<dbReference type="Gene3D" id="3.90.226.10">
    <property type="entry name" value="2-enoyl-CoA Hydratase, Chain A, domain 1"/>
    <property type="match status" value="1"/>
</dbReference>
<dbReference type="InterPro" id="IPR029045">
    <property type="entry name" value="ClpP/crotonase-like_dom_sf"/>
</dbReference>
<dbReference type="Proteomes" id="UP000524246">
    <property type="component" value="Unassembled WGS sequence"/>
</dbReference>
<comment type="caution">
    <text evidence="9">The sequence shown here is derived from an EMBL/GenBank/DDBJ whole genome shotgun (WGS) entry which is preliminary data.</text>
</comment>
<dbReference type="SUPFAM" id="SSF141322">
    <property type="entry name" value="NfeD domain-like"/>
    <property type="match status" value="1"/>
</dbReference>
<gene>
    <name evidence="9" type="ORF">GYA55_12385</name>
</gene>
<feature type="transmembrane region" description="Helical" evidence="5">
    <location>
        <begin position="295"/>
        <end position="326"/>
    </location>
</feature>
<dbReference type="Pfam" id="PF24961">
    <property type="entry name" value="NfeD_membrane"/>
    <property type="match status" value="1"/>
</dbReference>
<dbReference type="EMBL" id="JAAZON010000563">
    <property type="protein sequence ID" value="NMC63952.1"/>
    <property type="molecule type" value="Genomic_DNA"/>
</dbReference>
<feature type="domain" description="NfeD-like C-terminal" evidence="6">
    <location>
        <begin position="378"/>
        <end position="434"/>
    </location>
</feature>
<evidence type="ECO:0000313" key="9">
    <source>
        <dbReference type="EMBL" id="NMC63952.1"/>
    </source>
</evidence>
<evidence type="ECO:0000259" key="6">
    <source>
        <dbReference type="Pfam" id="PF01957"/>
    </source>
</evidence>
<organism evidence="9 10">
    <name type="scientific">SAR324 cluster bacterium</name>
    <dbReference type="NCBI Taxonomy" id="2024889"/>
    <lineage>
        <taxon>Bacteria</taxon>
        <taxon>Deltaproteobacteria</taxon>
        <taxon>SAR324 cluster</taxon>
    </lineage>
</organism>
<comment type="subcellular location">
    <subcellularLocation>
        <location evidence="1">Membrane</location>
        <topology evidence="1">Multi-pass membrane protein</topology>
    </subcellularLocation>
</comment>
<dbReference type="Pfam" id="PF25145">
    <property type="entry name" value="NfeD1b_N"/>
    <property type="match status" value="1"/>
</dbReference>
<dbReference type="InterPro" id="IPR052165">
    <property type="entry name" value="Membrane_assoc_protease"/>
</dbReference>
<keyword evidence="4 5" id="KW-0472">Membrane</keyword>
<dbReference type="InterPro" id="IPR002810">
    <property type="entry name" value="NfeD-like_C"/>
</dbReference>
<evidence type="ECO:0000259" key="7">
    <source>
        <dbReference type="Pfam" id="PF24961"/>
    </source>
</evidence>
<evidence type="ECO:0000313" key="10">
    <source>
        <dbReference type="Proteomes" id="UP000524246"/>
    </source>
</evidence>
<dbReference type="InterPro" id="IPR056738">
    <property type="entry name" value="NfeD1b_N"/>
</dbReference>
<dbReference type="SUPFAM" id="SSF52096">
    <property type="entry name" value="ClpP/crotonase"/>
    <property type="match status" value="1"/>
</dbReference>
<evidence type="ECO:0000256" key="3">
    <source>
        <dbReference type="ARBA" id="ARBA00022989"/>
    </source>
</evidence>
<feature type="domain" description="NfeD integral membrane" evidence="7">
    <location>
        <begin position="246"/>
        <end position="359"/>
    </location>
</feature>
<feature type="domain" description="NfeD1b N-terminal" evidence="8">
    <location>
        <begin position="42"/>
        <end position="194"/>
    </location>
</feature>
<dbReference type="Pfam" id="PF01957">
    <property type="entry name" value="NfeD"/>
    <property type="match status" value="1"/>
</dbReference>
<evidence type="ECO:0000256" key="2">
    <source>
        <dbReference type="ARBA" id="ARBA00022692"/>
    </source>
</evidence>
<evidence type="ECO:0000259" key="8">
    <source>
        <dbReference type="Pfam" id="PF25145"/>
    </source>
</evidence>
<dbReference type="Gene3D" id="2.40.50.140">
    <property type="entry name" value="Nucleic acid-binding proteins"/>
    <property type="match status" value="1"/>
</dbReference>
<dbReference type="InterPro" id="IPR012340">
    <property type="entry name" value="NA-bd_OB-fold"/>
</dbReference>
<keyword evidence="3 5" id="KW-1133">Transmembrane helix</keyword>
<reference evidence="9 10" key="1">
    <citation type="journal article" date="2020" name="Biotechnol. Biofuels">
        <title>New insights from the biogas microbiome by comprehensive genome-resolved metagenomics of nearly 1600 species originating from multiple anaerobic digesters.</title>
        <authorList>
            <person name="Campanaro S."/>
            <person name="Treu L."/>
            <person name="Rodriguez-R L.M."/>
            <person name="Kovalovszki A."/>
            <person name="Ziels R.M."/>
            <person name="Maus I."/>
            <person name="Zhu X."/>
            <person name="Kougias P.G."/>
            <person name="Basile A."/>
            <person name="Luo G."/>
            <person name="Schluter A."/>
            <person name="Konstantinidis K.T."/>
            <person name="Angelidaki I."/>
        </authorList>
    </citation>
    <scope>NUCLEOTIDE SEQUENCE [LARGE SCALE GENOMIC DNA]</scope>
    <source>
        <strain evidence="9">AS27yjCOA_65</strain>
    </source>
</reference>
<sequence length="437" mass="46029">MHSGRLCFLSLVLLLVNVVIGPTSVCAQESRPVVVLDMNMLILPGTLEYLESGLRVAKEQNAGLVVIKLNTPGGMLETTQTMIQSIFRSEVPVVVYVAPQGGTATSAGVFLTVAGHIAAMSPGTSIGSATPVQGSGQDIQGDMKKKAENMIVALVKSISDQRGRNVEWVEKAVRDANSITEKEALQQKVIDIIATDLPDLLRQIKDREVNVANNKLKIGDFSQSQIIAVEASLKTKVVNVLSNPAVVALLWLGATTGISIELYHPGGILPGVVGVICLVLALISSQIIPVSQGGVLLIIVGALLIGAELYLTSGILAVGGVISMLIGSLYLVDSSTLPGMQASMGYPIFFTLVMASLLLGAVFAAIRTSRRRVTTGREGLIGAAGLVLKGLNPSGKVRVNGEIWDAVSKSGEIDKDEIIEVLGVQNGLVLEVKKREE</sequence>
<dbReference type="PANTHER" id="PTHR33507:SF4">
    <property type="entry name" value="NODULATION COMPETITIVENESS PROTEIN NFED"/>
    <property type="match status" value="1"/>
</dbReference>
<accession>A0A7X9FTL8</accession>
<name>A0A7X9FTL8_9DELT</name>
<dbReference type="GO" id="GO:0016020">
    <property type="term" value="C:membrane"/>
    <property type="evidence" value="ECO:0007669"/>
    <property type="project" value="UniProtKB-SubCell"/>
</dbReference>
<evidence type="ECO:0000256" key="1">
    <source>
        <dbReference type="ARBA" id="ARBA00004141"/>
    </source>
</evidence>
<dbReference type="CDD" id="cd07020">
    <property type="entry name" value="Clp_protease_NfeD_1"/>
    <property type="match status" value="1"/>
</dbReference>
<evidence type="ECO:0000256" key="5">
    <source>
        <dbReference type="SAM" id="Phobius"/>
    </source>
</evidence>
<dbReference type="InterPro" id="IPR056739">
    <property type="entry name" value="NfeD_membrane"/>
</dbReference>
<proteinExistence type="predicted"/>
<feature type="transmembrane region" description="Helical" evidence="5">
    <location>
        <begin position="262"/>
        <end position="283"/>
    </location>
</feature>
<keyword evidence="2 5" id="KW-0812">Transmembrane</keyword>
<protein>
    <submittedName>
        <fullName evidence="9">Nodulation protein NfeD</fullName>
    </submittedName>
</protein>